<feature type="transmembrane region" description="Helical" evidence="4">
    <location>
        <begin position="106"/>
        <end position="126"/>
    </location>
</feature>
<keyword evidence="1 4" id="KW-0812">Transmembrane</keyword>
<dbReference type="GO" id="GO:0022857">
    <property type="term" value="F:transmembrane transporter activity"/>
    <property type="evidence" value="ECO:0007669"/>
    <property type="project" value="InterPro"/>
</dbReference>
<name>A0A059AJU2_EUCGR</name>
<feature type="transmembrane region" description="Helical" evidence="4">
    <location>
        <begin position="35"/>
        <end position="55"/>
    </location>
</feature>
<keyword evidence="2 4" id="KW-1133">Transmembrane helix</keyword>
<evidence type="ECO:0008006" key="6">
    <source>
        <dbReference type="Google" id="ProtNLM"/>
    </source>
</evidence>
<dbReference type="STRING" id="71139.A0A059AJU2"/>
<accession>A0A059AJU2</accession>
<evidence type="ECO:0000256" key="3">
    <source>
        <dbReference type="ARBA" id="ARBA00023136"/>
    </source>
</evidence>
<evidence type="ECO:0000313" key="5">
    <source>
        <dbReference type="EMBL" id="KCW54292.1"/>
    </source>
</evidence>
<feature type="transmembrane region" description="Helical" evidence="4">
    <location>
        <begin position="233"/>
        <end position="254"/>
    </location>
</feature>
<evidence type="ECO:0000256" key="2">
    <source>
        <dbReference type="ARBA" id="ARBA00022989"/>
    </source>
</evidence>
<organism evidence="5">
    <name type="scientific">Eucalyptus grandis</name>
    <name type="common">Flooded gum</name>
    <dbReference type="NCBI Taxonomy" id="71139"/>
    <lineage>
        <taxon>Eukaryota</taxon>
        <taxon>Viridiplantae</taxon>
        <taxon>Streptophyta</taxon>
        <taxon>Embryophyta</taxon>
        <taxon>Tracheophyta</taxon>
        <taxon>Spermatophyta</taxon>
        <taxon>Magnoliopsida</taxon>
        <taxon>eudicotyledons</taxon>
        <taxon>Gunneridae</taxon>
        <taxon>Pentapetalae</taxon>
        <taxon>rosids</taxon>
        <taxon>malvids</taxon>
        <taxon>Myrtales</taxon>
        <taxon>Myrtaceae</taxon>
        <taxon>Myrtoideae</taxon>
        <taxon>Eucalypteae</taxon>
        <taxon>Eucalyptus</taxon>
    </lineage>
</organism>
<evidence type="ECO:0000256" key="1">
    <source>
        <dbReference type="ARBA" id="ARBA00022692"/>
    </source>
</evidence>
<proteinExistence type="predicted"/>
<protein>
    <recommendedName>
        <fullName evidence="6">WAT1-related protein</fullName>
    </recommendedName>
</protein>
<reference evidence="5" key="1">
    <citation type="submission" date="2013-07" db="EMBL/GenBank/DDBJ databases">
        <title>The genome of Eucalyptus grandis.</title>
        <authorList>
            <person name="Schmutz J."/>
            <person name="Hayes R."/>
            <person name="Myburg A."/>
            <person name="Tuskan G."/>
            <person name="Grattapaglia D."/>
            <person name="Rokhsar D.S."/>
        </authorList>
    </citation>
    <scope>NUCLEOTIDE SEQUENCE</scope>
    <source>
        <tissue evidence="5">Leaf extractions</tissue>
    </source>
</reference>
<dbReference type="OMA" id="LAMWFPL"/>
<dbReference type="PANTHER" id="PTHR31218">
    <property type="entry name" value="WAT1-RELATED PROTEIN"/>
    <property type="match status" value="1"/>
</dbReference>
<keyword evidence="3 4" id="KW-0472">Membrane</keyword>
<evidence type="ECO:0000256" key="4">
    <source>
        <dbReference type="SAM" id="Phobius"/>
    </source>
</evidence>
<dbReference type="Gramene" id="KCW54292">
    <property type="protein sequence ID" value="KCW54292"/>
    <property type="gene ID" value="EUGRSUZ_I00256"/>
</dbReference>
<feature type="transmembrane region" description="Helical" evidence="4">
    <location>
        <begin position="202"/>
        <end position="221"/>
    </location>
</feature>
<dbReference type="EMBL" id="KK198761">
    <property type="protein sequence ID" value="KCW54292.1"/>
    <property type="molecule type" value="Genomic_DNA"/>
</dbReference>
<dbReference type="InParanoid" id="A0A059AJU2"/>
<dbReference type="InterPro" id="IPR030184">
    <property type="entry name" value="WAT1-related"/>
</dbReference>
<feature type="transmembrane region" description="Helical" evidence="4">
    <location>
        <begin position="6"/>
        <end position="28"/>
    </location>
</feature>
<gene>
    <name evidence="5" type="ORF">EUGRSUZ_I00256</name>
</gene>
<sequence length="262" mass="28736">MDNKNPYVFVVLIQILQAGVTLLAKAALNGGMSSFVFIFYRKLAGTVFLLLLSAIFQRRSMTQFTFPRSSIPASLASATIDCVPVTTFFFAVLLRREKVNVREIAGVAKLGGITICMGGVATLAFFKGPILNPSFALHNAQHQHHVSSSGSTTWTVGCFLSFISVSTWGLWYVLQCLSSTVQLFIVAIAVERDLSKWKLAWNVRLLAVLYCGIMVTGFAHYLQPWVIAMKGPIFQAMSTPLNPILTMIGSMFLLGESINVGR</sequence>
<dbReference type="GO" id="GO:0005886">
    <property type="term" value="C:plasma membrane"/>
    <property type="evidence" value="ECO:0000318"/>
    <property type="project" value="GO_Central"/>
</dbReference>
<dbReference type="AlphaFoldDB" id="A0A059AJU2"/>